<dbReference type="InterPro" id="IPR020560">
    <property type="entry name" value="PRibGlycinamide_synth_C-dom"/>
</dbReference>
<dbReference type="InterPro" id="IPR011054">
    <property type="entry name" value="Rudment_hybrid_motif"/>
</dbReference>
<keyword evidence="5 10" id="KW-0658">Purine biosynthesis</keyword>
<dbReference type="PROSITE" id="PS50975">
    <property type="entry name" value="ATP_GRASP"/>
    <property type="match status" value="1"/>
</dbReference>
<keyword evidence="3 10" id="KW-0436">Ligase</keyword>
<dbReference type="InterPro" id="IPR037123">
    <property type="entry name" value="PRibGlycinamide_synth_C_sf"/>
</dbReference>
<dbReference type="EMBL" id="JBHSCZ010000002">
    <property type="protein sequence ID" value="MFC4263297.1"/>
    <property type="molecule type" value="Genomic_DNA"/>
</dbReference>
<feature type="domain" description="ATP-grasp" evidence="12">
    <location>
        <begin position="111"/>
        <end position="320"/>
    </location>
</feature>
<name>A0ABV8QUC8_9BACT</name>
<dbReference type="PANTHER" id="PTHR43472:SF1">
    <property type="entry name" value="PHOSPHORIBOSYLAMINE--GLYCINE LIGASE, CHLOROPLASTIC"/>
    <property type="match status" value="1"/>
</dbReference>
<dbReference type="EC" id="6.3.4.13" evidence="2 10"/>
<gene>
    <name evidence="10 13" type="primary">purD</name>
    <name evidence="13" type="ORF">ACFOWM_10435</name>
</gene>
<dbReference type="Pfam" id="PF02844">
    <property type="entry name" value="GARS_N"/>
    <property type="match status" value="1"/>
</dbReference>
<evidence type="ECO:0000256" key="1">
    <source>
        <dbReference type="ARBA" id="ARBA00005174"/>
    </source>
</evidence>
<dbReference type="InterPro" id="IPR013815">
    <property type="entry name" value="ATP_grasp_subdomain_1"/>
</dbReference>
<dbReference type="RefSeq" id="WP_379709671.1">
    <property type="nucleotide sequence ID" value="NZ_JBHSCZ010000002.1"/>
</dbReference>
<dbReference type="Gene3D" id="3.40.50.20">
    <property type="match status" value="1"/>
</dbReference>
<dbReference type="Gene3D" id="3.30.1490.20">
    <property type="entry name" value="ATP-grasp fold, A domain"/>
    <property type="match status" value="1"/>
</dbReference>
<dbReference type="PANTHER" id="PTHR43472">
    <property type="entry name" value="PHOSPHORIBOSYLAMINE--GLYCINE LIGASE"/>
    <property type="match status" value="1"/>
</dbReference>
<evidence type="ECO:0000256" key="9">
    <source>
        <dbReference type="ARBA" id="ARBA00042864"/>
    </source>
</evidence>
<evidence type="ECO:0000256" key="4">
    <source>
        <dbReference type="ARBA" id="ARBA00022741"/>
    </source>
</evidence>
<keyword evidence="4 11" id="KW-0547">Nucleotide-binding</keyword>
<dbReference type="Proteomes" id="UP001595907">
    <property type="component" value="Unassembled WGS sequence"/>
</dbReference>
<comment type="pathway">
    <text evidence="1 10">Purine metabolism; IMP biosynthesis via de novo pathway; N(1)-(5-phospho-D-ribosyl)glycinamide from 5-phospho-alpha-D-ribose 1-diphosphate: step 2/2.</text>
</comment>
<evidence type="ECO:0000313" key="14">
    <source>
        <dbReference type="Proteomes" id="UP001595907"/>
    </source>
</evidence>
<evidence type="ECO:0000256" key="2">
    <source>
        <dbReference type="ARBA" id="ARBA00013255"/>
    </source>
</evidence>
<keyword evidence="6 11" id="KW-0067">ATP-binding</keyword>
<evidence type="ECO:0000259" key="12">
    <source>
        <dbReference type="PROSITE" id="PS50975"/>
    </source>
</evidence>
<evidence type="ECO:0000313" key="13">
    <source>
        <dbReference type="EMBL" id="MFC4263297.1"/>
    </source>
</evidence>
<evidence type="ECO:0000256" key="5">
    <source>
        <dbReference type="ARBA" id="ARBA00022755"/>
    </source>
</evidence>
<keyword evidence="14" id="KW-1185">Reference proteome</keyword>
<dbReference type="SUPFAM" id="SSF56059">
    <property type="entry name" value="Glutathione synthetase ATP-binding domain-like"/>
    <property type="match status" value="1"/>
</dbReference>
<evidence type="ECO:0000256" key="11">
    <source>
        <dbReference type="PROSITE-ProRule" id="PRU00409"/>
    </source>
</evidence>
<dbReference type="SUPFAM" id="SSF51246">
    <property type="entry name" value="Rudiment single hybrid motif"/>
    <property type="match status" value="1"/>
</dbReference>
<evidence type="ECO:0000256" key="10">
    <source>
        <dbReference type="HAMAP-Rule" id="MF_00138"/>
    </source>
</evidence>
<comment type="similarity">
    <text evidence="7 10">Belongs to the GARS family.</text>
</comment>
<dbReference type="HAMAP" id="MF_00138">
    <property type="entry name" value="GARS"/>
    <property type="match status" value="1"/>
</dbReference>
<dbReference type="Gene3D" id="3.90.600.10">
    <property type="entry name" value="Phosphoribosylglycinamide synthetase, C-terminal domain"/>
    <property type="match status" value="1"/>
</dbReference>
<dbReference type="InterPro" id="IPR011761">
    <property type="entry name" value="ATP-grasp"/>
</dbReference>
<reference evidence="14" key="1">
    <citation type="journal article" date="2019" name="Int. J. Syst. Evol. Microbiol.">
        <title>The Global Catalogue of Microorganisms (GCM) 10K type strain sequencing project: providing services to taxonomists for standard genome sequencing and annotation.</title>
        <authorList>
            <consortium name="The Broad Institute Genomics Platform"/>
            <consortium name="The Broad Institute Genome Sequencing Center for Infectious Disease"/>
            <person name="Wu L."/>
            <person name="Ma J."/>
        </authorList>
    </citation>
    <scope>NUCLEOTIDE SEQUENCE [LARGE SCALE GENOMIC DNA]</scope>
    <source>
        <strain evidence="14">CECT 8289</strain>
    </source>
</reference>
<sequence>MNILIIGSGGREHAFAWKLKQSPLCNNLYIAPGNAGTASCGTNLQIAVADFEAIKTAALQHHIDLILVGPEEPLVKGITDFFENDPTTAHIHVIGPHKETAQLEGSKAYAKSFMNRHQIPTAAYKEFTADDFDAGVTYLQQHQYPVVLKADGLAAGKGVLICNNMMEARSEFELMLMRSKFGEAGKKVVIEDFLEGIEMSVFVLTDGKNYVILPEAKDYKRIGEGDTGLNTGGMGAVSPVPILTEQLQQKITERIIKPTINGLQKDGLKYKGFIFIGLMIDRNNDPHVIEYNCRMGDPETEVVIPRLQNDFVSLLTATATQTLHNITIETDARAAVGMVAVSGGYPGDYNKGLTINGLQQYNIPESVLFHSGTTFNQHNQIITNGGRVLVAVSFGDNIKEAAEQSEYLLQQIHFDDMYFRTDIGYEFK</sequence>
<dbReference type="Pfam" id="PF02843">
    <property type="entry name" value="GARS_C"/>
    <property type="match status" value="1"/>
</dbReference>
<evidence type="ECO:0000256" key="6">
    <source>
        <dbReference type="ARBA" id="ARBA00022840"/>
    </source>
</evidence>
<comment type="catalytic activity">
    <reaction evidence="10">
        <text>5-phospho-beta-D-ribosylamine + glycine + ATP = N(1)-(5-phospho-beta-D-ribosyl)glycinamide + ADP + phosphate + H(+)</text>
        <dbReference type="Rhea" id="RHEA:17453"/>
        <dbReference type="ChEBI" id="CHEBI:15378"/>
        <dbReference type="ChEBI" id="CHEBI:30616"/>
        <dbReference type="ChEBI" id="CHEBI:43474"/>
        <dbReference type="ChEBI" id="CHEBI:57305"/>
        <dbReference type="ChEBI" id="CHEBI:58681"/>
        <dbReference type="ChEBI" id="CHEBI:143788"/>
        <dbReference type="ChEBI" id="CHEBI:456216"/>
        <dbReference type="EC" id="6.3.4.13"/>
    </reaction>
</comment>
<dbReference type="GO" id="GO:0004637">
    <property type="term" value="F:phosphoribosylamine-glycine ligase activity"/>
    <property type="evidence" value="ECO:0007669"/>
    <property type="project" value="UniProtKB-EC"/>
</dbReference>
<evidence type="ECO:0000256" key="3">
    <source>
        <dbReference type="ARBA" id="ARBA00022598"/>
    </source>
</evidence>
<proteinExistence type="inferred from homology"/>
<dbReference type="InterPro" id="IPR020561">
    <property type="entry name" value="PRibGlycinamid_synth_ATP-grasp"/>
</dbReference>
<dbReference type="InterPro" id="IPR000115">
    <property type="entry name" value="PRibGlycinamide_synth"/>
</dbReference>
<organism evidence="13 14">
    <name type="scientific">Ferruginibacter yonginensis</name>
    <dbReference type="NCBI Taxonomy" id="1310416"/>
    <lineage>
        <taxon>Bacteria</taxon>
        <taxon>Pseudomonadati</taxon>
        <taxon>Bacteroidota</taxon>
        <taxon>Chitinophagia</taxon>
        <taxon>Chitinophagales</taxon>
        <taxon>Chitinophagaceae</taxon>
        <taxon>Ferruginibacter</taxon>
    </lineage>
</organism>
<evidence type="ECO:0000256" key="8">
    <source>
        <dbReference type="ARBA" id="ARBA00042242"/>
    </source>
</evidence>
<accession>A0ABV8QUC8</accession>
<dbReference type="InterPro" id="IPR020562">
    <property type="entry name" value="PRibGlycinamide_synth_N"/>
</dbReference>
<dbReference type="Pfam" id="PF01071">
    <property type="entry name" value="GARS_A"/>
    <property type="match status" value="1"/>
</dbReference>
<protein>
    <recommendedName>
        <fullName evidence="2 10">Phosphoribosylamine--glycine ligase</fullName>
        <ecNumber evidence="2 10">6.3.4.13</ecNumber>
    </recommendedName>
    <alternativeName>
        <fullName evidence="10">GARS</fullName>
    </alternativeName>
    <alternativeName>
        <fullName evidence="8 10">Glycinamide ribonucleotide synthetase</fullName>
    </alternativeName>
    <alternativeName>
        <fullName evidence="9 10">Phosphoribosylglycinamide synthetase</fullName>
    </alternativeName>
</protein>
<evidence type="ECO:0000256" key="7">
    <source>
        <dbReference type="ARBA" id="ARBA00038345"/>
    </source>
</evidence>
<dbReference type="SMART" id="SM01210">
    <property type="entry name" value="GARS_C"/>
    <property type="match status" value="1"/>
</dbReference>
<dbReference type="SMART" id="SM01209">
    <property type="entry name" value="GARS_A"/>
    <property type="match status" value="1"/>
</dbReference>
<dbReference type="NCBIfam" id="TIGR00877">
    <property type="entry name" value="purD"/>
    <property type="match status" value="1"/>
</dbReference>
<dbReference type="SUPFAM" id="SSF52440">
    <property type="entry name" value="PreATP-grasp domain"/>
    <property type="match status" value="1"/>
</dbReference>
<comment type="caution">
    <text evidence="13">The sequence shown here is derived from an EMBL/GenBank/DDBJ whole genome shotgun (WGS) entry which is preliminary data.</text>
</comment>
<dbReference type="Gene3D" id="3.30.470.20">
    <property type="entry name" value="ATP-grasp fold, B domain"/>
    <property type="match status" value="1"/>
</dbReference>
<dbReference type="InterPro" id="IPR016185">
    <property type="entry name" value="PreATP-grasp_dom_sf"/>
</dbReference>